<evidence type="ECO:0000256" key="3">
    <source>
        <dbReference type="PROSITE-ProRule" id="PRU00239"/>
    </source>
</evidence>
<dbReference type="PANTHER" id="PTHR10183">
    <property type="entry name" value="CALPAIN"/>
    <property type="match status" value="1"/>
</dbReference>
<evidence type="ECO:0000313" key="6">
    <source>
        <dbReference type="Proteomes" id="UP001487740"/>
    </source>
</evidence>
<dbReference type="SUPFAM" id="SSF49758">
    <property type="entry name" value="Calpain large subunit, middle domain (domain III)"/>
    <property type="match status" value="1"/>
</dbReference>
<evidence type="ECO:0000256" key="1">
    <source>
        <dbReference type="ARBA" id="ARBA00007623"/>
    </source>
</evidence>
<evidence type="ECO:0000259" key="4">
    <source>
        <dbReference type="PROSITE" id="PS50203"/>
    </source>
</evidence>
<dbReference type="Gene3D" id="3.90.70.10">
    <property type="entry name" value="Cysteine proteinases"/>
    <property type="match status" value="1"/>
</dbReference>
<dbReference type="Pfam" id="PF01067">
    <property type="entry name" value="Calpain_III"/>
    <property type="match status" value="1"/>
</dbReference>
<dbReference type="Pfam" id="PF00648">
    <property type="entry name" value="Peptidase_C2"/>
    <property type="match status" value="1"/>
</dbReference>
<name>A0AAW0SB71_SCYPA</name>
<feature type="active site" evidence="2">
    <location>
        <position position="111"/>
    </location>
</feature>
<feature type="non-terminal residue" evidence="5">
    <location>
        <position position="1"/>
    </location>
</feature>
<dbReference type="PANTHER" id="PTHR10183:SF433">
    <property type="entry name" value="CALPAIN-A-RELATED"/>
    <property type="match status" value="1"/>
</dbReference>
<sequence length="263" mass="29914">LKRTSQPAHHTQVNNHSVVIAEKHNQHDLFSPEVSPWECVGVLWVSGGSPKGSWELGGGLQGVVWPDPNVVEARCDNGLVRGHAYSITRIKYCDIQTPRVSGKIPLVRIRNPWGNEAEWVGPWVTRVKNGSSFLLRRKKRWDFLTNFTMLEMTNLNPDSLEDEDIIGSVQHKWEMSVFEGAWIRGSSSGGCRNFLDTFWHNPQYRITLTEVDDDDDNKCTVIVALMQKNRRSQRKLGLECLTIGFAIYYVSQDFCSCGRNSHV</sequence>
<organism evidence="5 6">
    <name type="scientific">Scylla paramamosain</name>
    <name type="common">Mud crab</name>
    <dbReference type="NCBI Taxonomy" id="85552"/>
    <lineage>
        <taxon>Eukaryota</taxon>
        <taxon>Metazoa</taxon>
        <taxon>Ecdysozoa</taxon>
        <taxon>Arthropoda</taxon>
        <taxon>Crustacea</taxon>
        <taxon>Multicrustacea</taxon>
        <taxon>Malacostraca</taxon>
        <taxon>Eumalacostraca</taxon>
        <taxon>Eucarida</taxon>
        <taxon>Decapoda</taxon>
        <taxon>Pleocyemata</taxon>
        <taxon>Brachyura</taxon>
        <taxon>Eubrachyura</taxon>
        <taxon>Portunoidea</taxon>
        <taxon>Portunidae</taxon>
        <taxon>Portuninae</taxon>
        <taxon>Scylla</taxon>
    </lineage>
</organism>
<dbReference type="CDD" id="cd00214">
    <property type="entry name" value="Calpain_III"/>
    <property type="match status" value="1"/>
</dbReference>
<protein>
    <recommendedName>
        <fullName evidence="4">Calpain catalytic domain-containing protein</fullName>
    </recommendedName>
</protein>
<dbReference type="InterPro" id="IPR036213">
    <property type="entry name" value="Calpain_III_sf"/>
</dbReference>
<dbReference type="Proteomes" id="UP001487740">
    <property type="component" value="Unassembled WGS sequence"/>
</dbReference>
<comment type="caution">
    <text evidence="5">The sequence shown here is derived from an EMBL/GenBank/DDBJ whole genome shotgun (WGS) entry which is preliminary data.</text>
</comment>
<dbReference type="EMBL" id="JARAKH010002614">
    <property type="protein sequence ID" value="KAK8372293.1"/>
    <property type="molecule type" value="Genomic_DNA"/>
</dbReference>
<feature type="domain" description="Calpain catalytic" evidence="4">
    <location>
        <begin position="72"/>
        <end position="142"/>
    </location>
</feature>
<dbReference type="SMART" id="SM00720">
    <property type="entry name" value="calpain_III"/>
    <property type="match status" value="1"/>
</dbReference>
<evidence type="ECO:0000256" key="2">
    <source>
        <dbReference type="PIRSR" id="PIRSR622684-1"/>
    </source>
</evidence>
<dbReference type="Gene3D" id="2.60.120.380">
    <property type="match status" value="1"/>
</dbReference>
<gene>
    <name evidence="5" type="ORF">O3P69_010919</name>
</gene>
<comment type="caution">
    <text evidence="3">Lacks conserved residue(s) required for the propagation of feature annotation.</text>
</comment>
<dbReference type="InterPro" id="IPR033883">
    <property type="entry name" value="C2_III"/>
</dbReference>
<dbReference type="GO" id="GO:0005737">
    <property type="term" value="C:cytoplasm"/>
    <property type="evidence" value="ECO:0007669"/>
    <property type="project" value="TreeGrafter"/>
</dbReference>
<comment type="similarity">
    <text evidence="1">Belongs to the peptidase C2 family.</text>
</comment>
<dbReference type="InterPro" id="IPR001300">
    <property type="entry name" value="Peptidase_C2_calpain_cat"/>
</dbReference>
<dbReference type="InterPro" id="IPR022682">
    <property type="entry name" value="Calpain_domain_III"/>
</dbReference>
<accession>A0AAW0SB71</accession>
<dbReference type="InterPro" id="IPR038765">
    <property type="entry name" value="Papain-like_cys_pep_sf"/>
</dbReference>
<keyword evidence="6" id="KW-1185">Reference proteome</keyword>
<dbReference type="InterPro" id="IPR022684">
    <property type="entry name" value="Calpain_cysteine_protease"/>
</dbReference>
<reference evidence="5 6" key="1">
    <citation type="submission" date="2023-03" db="EMBL/GenBank/DDBJ databases">
        <title>High-quality genome of Scylla paramamosain provides insights in environmental adaptation.</title>
        <authorList>
            <person name="Zhang L."/>
        </authorList>
    </citation>
    <scope>NUCLEOTIDE SEQUENCE [LARGE SCALE GENOMIC DNA]</scope>
    <source>
        <strain evidence="5">LZ_2023a</strain>
        <tissue evidence="5">Muscle</tissue>
    </source>
</reference>
<dbReference type="GO" id="GO:0004198">
    <property type="term" value="F:calcium-dependent cysteine-type endopeptidase activity"/>
    <property type="evidence" value="ECO:0007669"/>
    <property type="project" value="InterPro"/>
</dbReference>
<proteinExistence type="inferred from homology"/>
<dbReference type="SUPFAM" id="SSF54001">
    <property type="entry name" value="Cysteine proteinases"/>
    <property type="match status" value="1"/>
</dbReference>
<dbReference type="AlphaFoldDB" id="A0AAW0SB71"/>
<evidence type="ECO:0000313" key="5">
    <source>
        <dbReference type="EMBL" id="KAK8372293.1"/>
    </source>
</evidence>
<dbReference type="PROSITE" id="PS50203">
    <property type="entry name" value="CALPAIN_CAT"/>
    <property type="match status" value="1"/>
</dbReference>
<dbReference type="InterPro" id="IPR022683">
    <property type="entry name" value="Calpain_III"/>
</dbReference>
<feature type="active site" evidence="2">
    <location>
        <position position="83"/>
    </location>
</feature>
<dbReference type="GO" id="GO:0006508">
    <property type="term" value="P:proteolysis"/>
    <property type="evidence" value="ECO:0007669"/>
    <property type="project" value="InterPro"/>
</dbReference>